<protein>
    <submittedName>
        <fullName evidence="1">Uncharacterized protein</fullName>
    </submittedName>
</protein>
<reference evidence="1" key="1">
    <citation type="journal article" date="2020" name="Cell">
        <title>Large-Scale Comparative Analyses of Tick Genomes Elucidate Their Genetic Diversity and Vector Capacities.</title>
        <authorList>
            <consortium name="Tick Genome and Microbiome Consortium (TIGMIC)"/>
            <person name="Jia N."/>
            <person name="Wang J."/>
            <person name="Shi W."/>
            <person name="Du L."/>
            <person name="Sun Y."/>
            <person name="Zhan W."/>
            <person name="Jiang J.F."/>
            <person name="Wang Q."/>
            <person name="Zhang B."/>
            <person name="Ji P."/>
            <person name="Bell-Sakyi L."/>
            <person name="Cui X.M."/>
            <person name="Yuan T.T."/>
            <person name="Jiang B.G."/>
            <person name="Yang W.F."/>
            <person name="Lam T.T."/>
            <person name="Chang Q.C."/>
            <person name="Ding S.J."/>
            <person name="Wang X.J."/>
            <person name="Zhu J.G."/>
            <person name="Ruan X.D."/>
            <person name="Zhao L."/>
            <person name="Wei J.T."/>
            <person name="Ye R.Z."/>
            <person name="Que T.C."/>
            <person name="Du C.H."/>
            <person name="Zhou Y.H."/>
            <person name="Cheng J.X."/>
            <person name="Dai P.F."/>
            <person name="Guo W.B."/>
            <person name="Han X.H."/>
            <person name="Huang E.J."/>
            <person name="Li L.F."/>
            <person name="Wei W."/>
            <person name="Gao Y.C."/>
            <person name="Liu J.Z."/>
            <person name="Shao H.Z."/>
            <person name="Wang X."/>
            <person name="Wang C.C."/>
            <person name="Yang T.C."/>
            <person name="Huo Q.B."/>
            <person name="Li W."/>
            <person name="Chen H.Y."/>
            <person name="Chen S.E."/>
            <person name="Zhou L.G."/>
            <person name="Ni X.B."/>
            <person name="Tian J.H."/>
            <person name="Sheng Y."/>
            <person name="Liu T."/>
            <person name="Pan Y.S."/>
            <person name="Xia L.Y."/>
            <person name="Li J."/>
            <person name="Zhao F."/>
            <person name="Cao W.C."/>
        </authorList>
    </citation>
    <scope>NUCLEOTIDE SEQUENCE</scope>
    <source>
        <strain evidence="1">Rmic-2018</strain>
    </source>
</reference>
<sequence>MSYTRIGQCVCRGTTPDLSMCVNTDVVSWENTFEDLGSGHPILNLVVGRNAEHSANRKVRIADLDTFRQNRDTKKEEPIKDIGSWCEKILADVEIATKEI</sequence>
<comment type="caution">
    <text evidence="1">The sequence shown here is derived from an EMBL/GenBank/DDBJ whole genome shotgun (WGS) entry which is preliminary data.</text>
</comment>
<evidence type="ECO:0000313" key="2">
    <source>
        <dbReference type="Proteomes" id="UP000821866"/>
    </source>
</evidence>
<organism evidence="1 2">
    <name type="scientific">Rhipicephalus microplus</name>
    <name type="common">Cattle tick</name>
    <name type="synonym">Boophilus microplus</name>
    <dbReference type="NCBI Taxonomy" id="6941"/>
    <lineage>
        <taxon>Eukaryota</taxon>
        <taxon>Metazoa</taxon>
        <taxon>Ecdysozoa</taxon>
        <taxon>Arthropoda</taxon>
        <taxon>Chelicerata</taxon>
        <taxon>Arachnida</taxon>
        <taxon>Acari</taxon>
        <taxon>Parasitiformes</taxon>
        <taxon>Ixodida</taxon>
        <taxon>Ixodoidea</taxon>
        <taxon>Ixodidae</taxon>
        <taxon>Rhipicephalinae</taxon>
        <taxon>Rhipicephalus</taxon>
        <taxon>Boophilus</taxon>
    </lineage>
</organism>
<accession>A0A9J6EHA9</accession>
<name>A0A9J6EHA9_RHIMP</name>
<dbReference type="AlphaFoldDB" id="A0A9J6EHA9"/>
<keyword evidence="2" id="KW-1185">Reference proteome</keyword>
<gene>
    <name evidence="1" type="ORF">HPB51_016639</name>
</gene>
<dbReference type="EMBL" id="JABSTU010000004">
    <property type="protein sequence ID" value="KAH8033867.1"/>
    <property type="molecule type" value="Genomic_DNA"/>
</dbReference>
<evidence type="ECO:0000313" key="1">
    <source>
        <dbReference type="EMBL" id="KAH8033867.1"/>
    </source>
</evidence>
<proteinExistence type="predicted"/>
<reference evidence="1" key="2">
    <citation type="submission" date="2021-09" db="EMBL/GenBank/DDBJ databases">
        <authorList>
            <person name="Jia N."/>
            <person name="Wang J."/>
            <person name="Shi W."/>
            <person name="Du L."/>
            <person name="Sun Y."/>
            <person name="Zhan W."/>
            <person name="Jiang J."/>
            <person name="Wang Q."/>
            <person name="Zhang B."/>
            <person name="Ji P."/>
            <person name="Sakyi L.B."/>
            <person name="Cui X."/>
            <person name="Yuan T."/>
            <person name="Jiang B."/>
            <person name="Yang W."/>
            <person name="Lam T.T.-Y."/>
            <person name="Chang Q."/>
            <person name="Ding S."/>
            <person name="Wang X."/>
            <person name="Zhu J."/>
            <person name="Ruan X."/>
            <person name="Zhao L."/>
            <person name="Wei J."/>
            <person name="Que T."/>
            <person name="Du C."/>
            <person name="Cheng J."/>
            <person name="Dai P."/>
            <person name="Han X."/>
            <person name="Huang E."/>
            <person name="Gao Y."/>
            <person name="Liu J."/>
            <person name="Shao H."/>
            <person name="Ye R."/>
            <person name="Li L."/>
            <person name="Wei W."/>
            <person name="Wang X."/>
            <person name="Wang C."/>
            <person name="Huo Q."/>
            <person name="Li W."/>
            <person name="Guo W."/>
            <person name="Chen H."/>
            <person name="Chen S."/>
            <person name="Zhou L."/>
            <person name="Zhou L."/>
            <person name="Ni X."/>
            <person name="Tian J."/>
            <person name="Zhou Y."/>
            <person name="Sheng Y."/>
            <person name="Liu T."/>
            <person name="Pan Y."/>
            <person name="Xia L."/>
            <person name="Li J."/>
            <person name="Zhao F."/>
            <person name="Cao W."/>
        </authorList>
    </citation>
    <scope>NUCLEOTIDE SEQUENCE</scope>
    <source>
        <strain evidence="1">Rmic-2018</strain>
        <tissue evidence="1">Larvae</tissue>
    </source>
</reference>
<dbReference type="Proteomes" id="UP000821866">
    <property type="component" value="Chromosome 2"/>
</dbReference>